<comment type="caution">
    <text evidence="12">The sequence shown here is derived from an EMBL/GenBank/DDBJ whole genome shotgun (WGS) entry which is preliminary data.</text>
</comment>
<reference evidence="12 13" key="1">
    <citation type="submission" date="2019-01" db="EMBL/GenBank/DDBJ databases">
        <title>Nuclear Genome Assembly of the Microalgal Biofuel strain Nannochloropsis salina CCMP1776.</title>
        <authorList>
            <person name="Hovde B."/>
        </authorList>
    </citation>
    <scope>NUCLEOTIDE SEQUENCE [LARGE SCALE GENOMIC DNA]</scope>
    <source>
        <strain evidence="12 13">CCMP1776</strain>
    </source>
</reference>
<feature type="compositionally biased region" description="Basic and acidic residues" evidence="10">
    <location>
        <begin position="595"/>
        <end position="604"/>
    </location>
</feature>
<evidence type="ECO:0000256" key="9">
    <source>
        <dbReference type="PROSITE-ProRule" id="PRU00221"/>
    </source>
</evidence>
<feature type="repeat" description="WD" evidence="9">
    <location>
        <begin position="163"/>
        <end position="194"/>
    </location>
</feature>
<evidence type="ECO:0000256" key="10">
    <source>
        <dbReference type="SAM" id="MobiDB-lite"/>
    </source>
</evidence>
<dbReference type="SUPFAM" id="SSF50978">
    <property type="entry name" value="WD40 repeat-like"/>
    <property type="match status" value="1"/>
</dbReference>
<dbReference type="InterPro" id="IPR036322">
    <property type="entry name" value="WD40_repeat_dom_sf"/>
</dbReference>
<keyword evidence="7" id="KW-0234">DNA repair</keyword>
<feature type="repeat" description="WD" evidence="9">
    <location>
        <begin position="119"/>
        <end position="152"/>
    </location>
</feature>
<accession>A0A4D9D836</accession>
<feature type="region of interest" description="Disordered" evidence="10">
    <location>
        <begin position="898"/>
        <end position="918"/>
    </location>
</feature>
<dbReference type="SMART" id="SM00320">
    <property type="entry name" value="WD40"/>
    <property type="match status" value="5"/>
</dbReference>
<dbReference type="GO" id="GO:0006335">
    <property type="term" value="P:DNA replication-dependent chromatin assembly"/>
    <property type="evidence" value="ECO:0007669"/>
    <property type="project" value="InterPro"/>
</dbReference>
<evidence type="ECO:0000259" key="11">
    <source>
        <dbReference type="Pfam" id="PF24105"/>
    </source>
</evidence>
<dbReference type="InterPro" id="IPR015943">
    <property type="entry name" value="WD40/YVTN_repeat-like_dom_sf"/>
</dbReference>
<protein>
    <recommendedName>
        <fullName evidence="11">CAF1B/HIR1 beta-propeller domain-containing protein</fullName>
    </recommendedName>
</protein>
<evidence type="ECO:0000256" key="3">
    <source>
        <dbReference type="ARBA" id="ARBA00022574"/>
    </source>
</evidence>
<gene>
    <name evidence="12" type="ORF">NSK_002371</name>
</gene>
<evidence type="ECO:0000256" key="2">
    <source>
        <dbReference type="ARBA" id="ARBA00007306"/>
    </source>
</evidence>
<comment type="similarity">
    <text evidence="2">Belongs to the WD repeat HIR1 family.</text>
</comment>
<dbReference type="PANTHER" id="PTHR15271:SF4">
    <property type="entry name" value="CHROMATIN ASSEMBLY FACTOR 1 SUBUNIT B"/>
    <property type="match status" value="1"/>
</dbReference>
<proteinExistence type="inferred from homology"/>
<keyword evidence="3 9" id="KW-0853">WD repeat</keyword>
<evidence type="ECO:0000313" key="13">
    <source>
        <dbReference type="Proteomes" id="UP000355283"/>
    </source>
</evidence>
<evidence type="ECO:0000256" key="6">
    <source>
        <dbReference type="ARBA" id="ARBA00022853"/>
    </source>
</evidence>
<evidence type="ECO:0000256" key="8">
    <source>
        <dbReference type="ARBA" id="ARBA00023242"/>
    </source>
</evidence>
<dbReference type="InterPro" id="IPR019775">
    <property type="entry name" value="WD40_repeat_CS"/>
</dbReference>
<dbReference type="EMBL" id="SDOX01000009">
    <property type="protein sequence ID" value="TFJ86163.1"/>
    <property type="molecule type" value="Genomic_DNA"/>
</dbReference>
<keyword evidence="8" id="KW-0539">Nucleus</keyword>
<keyword evidence="13" id="KW-1185">Reference proteome</keyword>
<feature type="compositionally biased region" description="Pro residues" evidence="10">
    <location>
        <begin position="470"/>
        <end position="479"/>
    </location>
</feature>
<dbReference type="Pfam" id="PF24105">
    <property type="entry name" value="Beta-prop_CAF1B_HIR1"/>
    <property type="match status" value="2"/>
</dbReference>
<evidence type="ECO:0000256" key="7">
    <source>
        <dbReference type="ARBA" id="ARBA00023204"/>
    </source>
</evidence>
<dbReference type="OrthoDB" id="71227at2759"/>
<feature type="compositionally biased region" description="Basic and acidic residues" evidence="10">
    <location>
        <begin position="308"/>
        <end position="317"/>
    </location>
</feature>
<dbReference type="PANTHER" id="PTHR15271">
    <property type="entry name" value="CHROMATIN ASSEMBLY FACTOR 1 SUBUNIT B"/>
    <property type="match status" value="1"/>
</dbReference>
<dbReference type="PROSITE" id="PS00678">
    <property type="entry name" value="WD_REPEATS_1"/>
    <property type="match status" value="1"/>
</dbReference>
<feature type="region of interest" description="Disordered" evidence="10">
    <location>
        <begin position="202"/>
        <end position="366"/>
    </location>
</feature>
<dbReference type="GO" id="GO:0006334">
    <property type="term" value="P:nucleosome assembly"/>
    <property type="evidence" value="ECO:0007669"/>
    <property type="project" value="TreeGrafter"/>
</dbReference>
<feature type="compositionally biased region" description="Low complexity" evidence="10">
    <location>
        <begin position="848"/>
        <end position="858"/>
    </location>
</feature>
<evidence type="ECO:0000256" key="1">
    <source>
        <dbReference type="ARBA" id="ARBA00004123"/>
    </source>
</evidence>
<dbReference type="GO" id="GO:0006281">
    <property type="term" value="P:DNA repair"/>
    <property type="evidence" value="ECO:0007669"/>
    <property type="project" value="UniProtKB-KW"/>
</dbReference>
<feature type="compositionally biased region" description="Basic and acidic residues" evidence="10">
    <location>
        <begin position="268"/>
        <end position="293"/>
    </location>
</feature>
<evidence type="ECO:0000313" key="12">
    <source>
        <dbReference type="EMBL" id="TFJ86163.1"/>
    </source>
</evidence>
<evidence type="ECO:0000256" key="4">
    <source>
        <dbReference type="ARBA" id="ARBA00022737"/>
    </source>
</evidence>
<dbReference type="InterPro" id="IPR001680">
    <property type="entry name" value="WD40_rpt"/>
</dbReference>
<dbReference type="InterPro" id="IPR045145">
    <property type="entry name" value="PTHR15271"/>
</dbReference>
<dbReference type="InterPro" id="IPR055410">
    <property type="entry name" value="Beta-prop_CAF1B_HIR1"/>
</dbReference>
<feature type="compositionally biased region" description="Basic and acidic residues" evidence="10">
    <location>
        <begin position="690"/>
        <end position="706"/>
    </location>
</feature>
<dbReference type="AlphaFoldDB" id="A0A4D9D836"/>
<feature type="compositionally biased region" description="Basic and acidic residues" evidence="10">
    <location>
        <begin position="617"/>
        <end position="659"/>
    </location>
</feature>
<dbReference type="PROSITE" id="PS50082">
    <property type="entry name" value="WD_REPEATS_2"/>
    <property type="match status" value="3"/>
</dbReference>
<dbReference type="Proteomes" id="UP000355283">
    <property type="component" value="Unassembled WGS sequence"/>
</dbReference>
<keyword evidence="4" id="KW-0677">Repeat</keyword>
<dbReference type="Gene3D" id="2.130.10.10">
    <property type="entry name" value="YVTN repeat-like/Quinoprotein amine dehydrogenase"/>
    <property type="match status" value="1"/>
</dbReference>
<name>A0A4D9D836_9STRA</name>
<feature type="region of interest" description="Disordered" evidence="10">
    <location>
        <begin position="595"/>
        <end position="872"/>
    </location>
</feature>
<feature type="compositionally biased region" description="Basic and acidic residues" evidence="10">
    <location>
        <begin position="769"/>
        <end position="798"/>
    </location>
</feature>
<feature type="domain" description="CAF1B/HIR1 beta-propeller" evidence="11">
    <location>
        <begin position="1"/>
        <end position="210"/>
    </location>
</feature>
<organism evidence="12 13">
    <name type="scientific">Nannochloropsis salina CCMP1776</name>
    <dbReference type="NCBI Taxonomy" id="1027361"/>
    <lineage>
        <taxon>Eukaryota</taxon>
        <taxon>Sar</taxon>
        <taxon>Stramenopiles</taxon>
        <taxon>Ochrophyta</taxon>
        <taxon>Eustigmatophyceae</taxon>
        <taxon>Eustigmatales</taxon>
        <taxon>Monodopsidaceae</taxon>
        <taxon>Microchloropsis</taxon>
        <taxon>Microchloropsis salina</taxon>
    </lineage>
</organism>
<feature type="repeat" description="WD" evidence="9">
    <location>
        <begin position="63"/>
        <end position="94"/>
    </location>
</feature>
<feature type="compositionally biased region" description="Acidic residues" evidence="10">
    <location>
        <begin position="605"/>
        <end position="616"/>
    </location>
</feature>
<sequence length="948" mass="102428">MKITTPQITWHGGEAGKNDPVLSADVHPCGVLATGGADAEVRLWLLHLDENEESKFQDYLYNFENHQRSVNSVRFSPDGRALATASDGGVIFVYLLPPGRPTRFWRRPMCQRMVLCRLVRTTQSDIYDLAWSPSSRELCSVSVDSKVAVWDVTGEKSPLLSTFTSHSNYVQGACWDPADEFLVSQSNDRSCRVYVRKEVRGRKKKRKKKKGEEGGKEGKEEAAPPTEWVEQGLLRLACREEGGGEEEEEAGREISKLVPVASSTPVVSEERNAGQGHRGEGHGGGKRDDHVTGEHAPALTQAGTPVGKEGEEKKPEETGAVETEVSGVGQEGEEGRQGTMEGEVKERGEEGPLPGQGGKPASKRTPRLHLFADETVPSFFRRPAWSPDGCLLLTPTGLLPPSGHRGGPEGGNKAGGGSAPTRFATHVYARGAFAKPVLELPHPGGKASVVVRFCPQLFALKTQERKDLPSLPPSLPPSRPTSFLPAGTPAGEEKTEPSPDPPPFLTNLPYRMVFAVLTVGGIYVYDTQHHFPLAVVKNSHYAPLTDAAWVNDGSALVVTSMDGYVTVVCLPEGELGAKLELEKVPGTVQRVHGAHYDGIKREAEEREEEEEEEEREERERRSGREKVREEEEKRKARRQQEEAEEEEKRREAPVDRCRQAGEVIDVCDSEKEDGMAEATANLEGPSGEGEEGRKDPQKGRGGRTEEAGILSDSESLHSEEVSEEEDDEGNGQKEEAGEGAVAGEGAIAEESDDEWEEKRMAVATGTGTRKGEHNHAQEKGEACHGVKRKSDEGGKEEGMVQELGEKQAQGKNDDPQSTLTPGRKTRTVPTASPIHAQGSPSAAPLNLSHSSSDSAVSSAQKKKRIRPTPVGENHAAEVFAAAAGVGEARLPVARLMTDEGSRSSCQGTGVLKEANRGPAAAPLKIAEKASNKPVKKRLAPTLISSSLS</sequence>
<feature type="compositionally biased region" description="Basic and acidic residues" evidence="10">
    <location>
        <begin position="210"/>
        <end position="222"/>
    </location>
</feature>
<evidence type="ECO:0000256" key="5">
    <source>
        <dbReference type="ARBA" id="ARBA00022763"/>
    </source>
</evidence>
<dbReference type="PROSITE" id="PS50294">
    <property type="entry name" value="WD_REPEATS_REGION"/>
    <property type="match status" value="2"/>
</dbReference>
<feature type="domain" description="CAF1B/HIR1 beta-propeller" evidence="11">
    <location>
        <begin position="363"/>
        <end position="575"/>
    </location>
</feature>
<keyword evidence="5" id="KW-0227">DNA damage</keyword>
<dbReference type="GO" id="GO:0005634">
    <property type="term" value="C:nucleus"/>
    <property type="evidence" value="ECO:0007669"/>
    <property type="project" value="UniProtKB-SubCell"/>
</dbReference>
<feature type="region of interest" description="Disordered" evidence="10">
    <location>
        <begin position="465"/>
        <end position="503"/>
    </location>
</feature>
<comment type="subcellular location">
    <subcellularLocation>
        <location evidence="1">Nucleus</location>
    </subcellularLocation>
</comment>
<keyword evidence="6" id="KW-0156">Chromatin regulator</keyword>
<dbReference type="GO" id="GO:0033186">
    <property type="term" value="C:CAF-1 complex"/>
    <property type="evidence" value="ECO:0007669"/>
    <property type="project" value="TreeGrafter"/>
</dbReference>